<dbReference type="EMBL" id="AVOT02002847">
    <property type="protein sequence ID" value="MBW0471743.1"/>
    <property type="molecule type" value="Genomic_DNA"/>
</dbReference>
<name>A0A9Q3GLA7_9BASI</name>
<comment type="caution">
    <text evidence="2">The sequence shown here is derived from an EMBL/GenBank/DDBJ whole genome shotgun (WGS) entry which is preliminary data.</text>
</comment>
<reference evidence="2" key="1">
    <citation type="submission" date="2021-03" db="EMBL/GenBank/DDBJ databases">
        <title>Draft genome sequence of rust myrtle Austropuccinia psidii MF-1, a brazilian biotype.</title>
        <authorList>
            <person name="Quecine M.C."/>
            <person name="Pachon D.M.R."/>
            <person name="Bonatelli M.L."/>
            <person name="Correr F.H."/>
            <person name="Franceschini L.M."/>
            <person name="Leite T.F."/>
            <person name="Margarido G.R.A."/>
            <person name="Almeida C.A."/>
            <person name="Ferrarezi J.A."/>
            <person name="Labate C.A."/>
        </authorList>
    </citation>
    <scope>NUCLEOTIDE SEQUENCE</scope>
    <source>
        <strain evidence="2">MF-1</strain>
    </source>
</reference>
<evidence type="ECO:0008006" key="4">
    <source>
        <dbReference type="Google" id="ProtNLM"/>
    </source>
</evidence>
<evidence type="ECO:0000313" key="2">
    <source>
        <dbReference type="EMBL" id="MBW0471743.1"/>
    </source>
</evidence>
<evidence type="ECO:0000256" key="1">
    <source>
        <dbReference type="SAM" id="MobiDB-lite"/>
    </source>
</evidence>
<keyword evidence="3" id="KW-1185">Reference proteome</keyword>
<dbReference type="OrthoDB" id="2447685at2759"/>
<dbReference type="AlphaFoldDB" id="A0A9Q3GLA7"/>
<protein>
    <recommendedName>
        <fullName evidence="4">Retrotransposon gag domain-containing protein</fullName>
    </recommendedName>
</protein>
<feature type="compositionally biased region" description="Polar residues" evidence="1">
    <location>
        <begin position="186"/>
        <end position="198"/>
    </location>
</feature>
<evidence type="ECO:0000313" key="3">
    <source>
        <dbReference type="Proteomes" id="UP000765509"/>
    </source>
</evidence>
<feature type="region of interest" description="Disordered" evidence="1">
    <location>
        <begin position="154"/>
        <end position="198"/>
    </location>
</feature>
<proteinExistence type="predicted"/>
<organism evidence="2 3">
    <name type="scientific">Austropuccinia psidii MF-1</name>
    <dbReference type="NCBI Taxonomy" id="1389203"/>
    <lineage>
        <taxon>Eukaryota</taxon>
        <taxon>Fungi</taxon>
        <taxon>Dikarya</taxon>
        <taxon>Basidiomycota</taxon>
        <taxon>Pucciniomycotina</taxon>
        <taxon>Pucciniomycetes</taxon>
        <taxon>Pucciniales</taxon>
        <taxon>Sphaerophragmiaceae</taxon>
        <taxon>Austropuccinia</taxon>
    </lineage>
</organism>
<accession>A0A9Q3GLA7</accession>
<dbReference type="Proteomes" id="UP000765509">
    <property type="component" value="Unassembled WGS sequence"/>
</dbReference>
<gene>
    <name evidence="2" type="ORF">O181_011458</name>
</gene>
<sequence>MLMFSGLHYAISNKVPKPITHFKGRPQPLSLTIHGGYQKTTQGPQLHGFPGVGYSIPKVFPQHNTGPGFFKGNLTRFLIIQISFQGIKHSSTSWTPQLVHTGGIQTTWFNFKLIFKLAIKTFTEDPLWKEGRGQRRSISLSGVVGGFPGLSSTTFKVPGENSEEEGSDGTEGAPAPVGASQGTGGQTPAHSNQPVSHQSEPSFLAIMKKITQIMTNPQATSSSEDSRLNLLRHKNALMGVNLSKNKVLYAIWFLIGRAAKRIEPYLSNLTNQDPNYILNSWTFFKCKLFNFFVDPNEVRKDKAELDFLMMKEGWNVLLYIANFRSFISGIGDWGERALIHHFRKGLASIILD</sequence>